<accession>A0A4R3VY46</accession>
<dbReference type="Proteomes" id="UP000295197">
    <property type="component" value="Unassembled WGS sequence"/>
</dbReference>
<evidence type="ECO:0000256" key="1">
    <source>
        <dbReference type="SAM" id="Phobius"/>
    </source>
</evidence>
<sequence>MTTYPFELIQYPNSIFELQKSVWNGNIFLHRDEEILEPYDVKNKLYILQMENGDEVNLQIKESFPSGIYLMVNGVRQDIVSSIKWYNYLLCIVPLSLIFIAGLLGAVIGGGATGLNLSIMQKMDKVNKLITYGKVIAVNIAVYLVYLFIASSI</sequence>
<dbReference type="OrthoDB" id="710531at2"/>
<gene>
    <name evidence="2" type="ORF">EDC17_101650</name>
</gene>
<feature type="transmembrane region" description="Helical" evidence="1">
    <location>
        <begin position="129"/>
        <end position="149"/>
    </location>
</feature>
<name>A0A4R3VY46_9SPHI</name>
<dbReference type="AlphaFoldDB" id="A0A4R3VY46"/>
<dbReference type="RefSeq" id="WP_132777503.1">
    <property type="nucleotide sequence ID" value="NZ_SMBZ01000016.1"/>
</dbReference>
<evidence type="ECO:0000313" key="3">
    <source>
        <dbReference type="Proteomes" id="UP000295197"/>
    </source>
</evidence>
<dbReference type="EMBL" id="SMBZ01000016">
    <property type="protein sequence ID" value="TCV14145.1"/>
    <property type="molecule type" value="Genomic_DNA"/>
</dbReference>
<keyword evidence="1" id="KW-0472">Membrane</keyword>
<reference evidence="2 3" key="1">
    <citation type="submission" date="2019-03" db="EMBL/GenBank/DDBJ databases">
        <title>Genomic Encyclopedia of Type Strains, Phase IV (KMG-IV): sequencing the most valuable type-strain genomes for metagenomic binning, comparative biology and taxonomic classification.</title>
        <authorList>
            <person name="Goeker M."/>
        </authorList>
    </citation>
    <scope>NUCLEOTIDE SEQUENCE [LARGE SCALE GENOMIC DNA]</scope>
    <source>
        <strain evidence="2 3">DSM 22362</strain>
    </source>
</reference>
<evidence type="ECO:0000313" key="2">
    <source>
        <dbReference type="EMBL" id="TCV14145.1"/>
    </source>
</evidence>
<comment type="caution">
    <text evidence="2">The sequence shown here is derived from an EMBL/GenBank/DDBJ whole genome shotgun (WGS) entry which is preliminary data.</text>
</comment>
<feature type="transmembrane region" description="Helical" evidence="1">
    <location>
        <begin position="85"/>
        <end position="109"/>
    </location>
</feature>
<keyword evidence="3" id="KW-1185">Reference proteome</keyword>
<protein>
    <submittedName>
        <fullName evidence="2">Uncharacterized protein</fullName>
    </submittedName>
</protein>
<proteinExistence type="predicted"/>
<organism evidence="2 3">
    <name type="scientific">Sphingobacterium alimentarium</name>
    <dbReference type="NCBI Taxonomy" id="797292"/>
    <lineage>
        <taxon>Bacteria</taxon>
        <taxon>Pseudomonadati</taxon>
        <taxon>Bacteroidota</taxon>
        <taxon>Sphingobacteriia</taxon>
        <taxon>Sphingobacteriales</taxon>
        <taxon>Sphingobacteriaceae</taxon>
        <taxon>Sphingobacterium</taxon>
    </lineage>
</organism>
<keyword evidence="1" id="KW-1133">Transmembrane helix</keyword>
<keyword evidence="1" id="KW-0812">Transmembrane</keyword>